<dbReference type="PANTHER" id="PTHR43174:SF2">
    <property type="entry name" value="UDP-N-ACETYLGLUCOSAMINE 2-EPIMERASE"/>
    <property type="match status" value="1"/>
</dbReference>
<dbReference type="EMBL" id="UINC01014163">
    <property type="protein sequence ID" value="SVA60637.1"/>
    <property type="molecule type" value="Genomic_DNA"/>
</dbReference>
<evidence type="ECO:0000313" key="5">
    <source>
        <dbReference type="EMBL" id="SVA60637.1"/>
    </source>
</evidence>
<feature type="domain" description="UDP-N-acetylglucosamine 2-epimerase" evidence="4">
    <location>
        <begin position="16"/>
        <end position="135"/>
    </location>
</feature>
<dbReference type="InterPro" id="IPR029767">
    <property type="entry name" value="WecB-like"/>
</dbReference>
<sequence length="136" mass="14978">VIKLSPVIESLAAEGVLFKTLFTGQHDELFEDVAHLLPEPHIRLDIMRKGQSPGDVMQRVMAETGPLLQSETPRLVVVQGDTTTAAAMALTAFYQRISVGHVEAGLRTHDLNAPFPEELNRQLISRVAQLNWAPTT</sequence>
<comment type="similarity">
    <text evidence="2">Belongs to the UDP-N-acetylglucosamine 2-epimerase family.</text>
</comment>
<evidence type="ECO:0000256" key="1">
    <source>
        <dbReference type="ARBA" id="ARBA00023235"/>
    </source>
</evidence>
<name>A0A381X8Y8_9ZZZZ</name>
<evidence type="ECO:0000256" key="2">
    <source>
        <dbReference type="ARBA" id="ARBA00038209"/>
    </source>
</evidence>
<feature type="non-terminal residue" evidence="5">
    <location>
        <position position="1"/>
    </location>
</feature>
<evidence type="ECO:0000259" key="4">
    <source>
        <dbReference type="Pfam" id="PF02350"/>
    </source>
</evidence>
<accession>A0A381X8Y8</accession>
<dbReference type="EC" id="5.1.3.14" evidence="3"/>
<dbReference type="GO" id="GO:0008761">
    <property type="term" value="F:UDP-N-acetylglucosamine 2-epimerase activity"/>
    <property type="evidence" value="ECO:0007669"/>
    <property type="project" value="UniProtKB-EC"/>
</dbReference>
<dbReference type="Gene3D" id="3.40.50.2000">
    <property type="entry name" value="Glycogen Phosphorylase B"/>
    <property type="match status" value="1"/>
</dbReference>
<evidence type="ECO:0000256" key="3">
    <source>
        <dbReference type="ARBA" id="ARBA00038858"/>
    </source>
</evidence>
<gene>
    <name evidence="5" type="ORF">METZ01_LOCUS113491</name>
</gene>
<protein>
    <recommendedName>
        <fullName evidence="3">UDP-N-acetylglucosamine 2-epimerase (non-hydrolyzing)</fullName>
        <ecNumber evidence="3">5.1.3.14</ecNumber>
    </recommendedName>
</protein>
<dbReference type="SUPFAM" id="SSF53756">
    <property type="entry name" value="UDP-Glycosyltransferase/glycogen phosphorylase"/>
    <property type="match status" value="1"/>
</dbReference>
<keyword evidence="1" id="KW-0413">Isomerase</keyword>
<dbReference type="Pfam" id="PF02350">
    <property type="entry name" value="Epimerase_2"/>
    <property type="match status" value="1"/>
</dbReference>
<organism evidence="5">
    <name type="scientific">marine metagenome</name>
    <dbReference type="NCBI Taxonomy" id="408172"/>
    <lineage>
        <taxon>unclassified sequences</taxon>
        <taxon>metagenomes</taxon>
        <taxon>ecological metagenomes</taxon>
    </lineage>
</organism>
<reference evidence="5" key="1">
    <citation type="submission" date="2018-05" db="EMBL/GenBank/DDBJ databases">
        <authorList>
            <person name="Lanie J.A."/>
            <person name="Ng W.-L."/>
            <person name="Kazmierczak K.M."/>
            <person name="Andrzejewski T.M."/>
            <person name="Davidsen T.M."/>
            <person name="Wayne K.J."/>
            <person name="Tettelin H."/>
            <person name="Glass J.I."/>
            <person name="Rusch D."/>
            <person name="Podicherti R."/>
            <person name="Tsui H.-C.T."/>
            <person name="Winkler M.E."/>
        </authorList>
    </citation>
    <scope>NUCLEOTIDE SEQUENCE</scope>
</reference>
<dbReference type="PANTHER" id="PTHR43174">
    <property type="entry name" value="UDP-N-ACETYLGLUCOSAMINE 2-EPIMERASE"/>
    <property type="match status" value="1"/>
</dbReference>
<dbReference type="AlphaFoldDB" id="A0A381X8Y8"/>
<feature type="non-terminal residue" evidence="5">
    <location>
        <position position="136"/>
    </location>
</feature>
<dbReference type="InterPro" id="IPR003331">
    <property type="entry name" value="UDP_GlcNAc_Epimerase_2_dom"/>
</dbReference>
<proteinExistence type="inferred from homology"/>